<dbReference type="InterPro" id="IPR004242">
    <property type="entry name" value="Transposase_21"/>
</dbReference>
<dbReference type="EMBL" id="OZ034822">
    <property type="protein sequence ID" value="CAL1411660.1"/>
    <property type="molecule type" value="Genomic_DNA"/>
</dbReference>
<evidence type="ECO:0000313" key="2">
    <source>
        <dbReference type="Proteomes" id="UP001497516"/>
    </source>
</evidence>
<gene>
    <name evidence="1" type="ORF">LTRI10_LOCUS51003</name>
</gene>
<dbReference type="PANTHER" id="PTHR10775">
    <property type="entry name" value="OS08G0208400 PROTEIN"/>
    <property type="match status" value="1"/>
</dbReference>
<keyword evidence="2" id="KW-1185">Reference proteome</keyword>
<dbReference type="PANTHER" id="PTHR10775:SF173">
    <property type="match status" value="1"/>
</dbReference>
<evidence type="ECO:0000313" key="1">
    <source>
        <dbReference type="EMBL" id="CAL1411660.1"/>
    </source>
</evidence>
<dbReference type="Proteomes" id="UP001497516">
    <property type="component" value="Chromosome 9"/>
</dbReference>
<organism evidence="1 2">
    <name type="scientific">Linum trigynum</name>
    <dbReference type="NCBI Taxonomy" id="586398"/>
    <lineage>
        <taxon>Eukaryota</taxon>
        <taxon>Viridiplantae</taxon>
        <taxon>Streptophyta</taxon>
        <taxon>Embryophyta</taxon>
        <taxon>Tracheophyta</taxon>
        <taxon>Spermatophyta</taxon>
        <taxon>Magnoliopsida</taxon>
        <taxon>eudicotyledons</taxon>
        <taxon>Gunneridae</taxon>
        <taxon>Pentapetalae</taxon>
        <taxon>rosids</taxon>
        <taxon>fabids</taxon>
        <taxon>Malpighiales</taxon>
        <taxon>Linaceae</taxon>
        <taxon>Linum</taxon>
    </lineage>
</organism>
<reference evidence="1 2" key="1">
    <citation type="submission" date="2024-04" db="EMBL/GenBank/DDBJ databases">
        <authorList>
            <person name="Fracassetti M."/>
        </authorList>
    </citation>
    <scope>NUCLEOTIDE SEQUENCE [LARGE SCALE GENOMIC DNA]</scope>
</reference>
<dbReference type="Pfam" id="PF02992">
    <property type="entry name" value="Transposase_21"/>
    <property type="match status" value="1"/>
</dbReference>
<accession>A0AAV2GLR8</accession>
<proteinExistence type="predicted"/>
<dbReference type="AlphaFoldDB" id="A0AAV2GLR8"/>
<evidence type="ECO:0008006" key="3">
    <source>
        <dbReference type="Google" id="ProtNLM"/>
    </source>
</evidence>
<sequence>MTWHHENKAGGEVMRHPSDSLAWKSFDGLHQSFSADPRNVRLALASDGFQPFAHSKTPYSIWPVVLIPYNLPPSMIMKPSNFILSMLIPGPESPGDAIDVYLQPLIEDLKDLWEEGVTTFDSSKRQNFHLRATLLWTINDFPAYANLSGWSTKGRLACPVCSKDTKYEWLYNGRKFCYMGHRCWLSNGHRWRKDKDAFDGTIEKRGQPRIFSGDEVLDQVQDLEGNPLTKCQKVKVKISHDERGDNWKKKSIFFYLPYWKTLLLRHNLDVMHIEKNVCDNVLGTIMNLKGKTKDTMKARLDLVEMKLRAELHPNRE</sequence>
<name>A0AAV2GLR8_9ROSI</name>
<protein>
    <recommendedName>
        <fullName evidence="3">Transposase</fullName>
    </recommendedName>
</protein>